<evidence type="ECO:0000259" key="2">
    <source>
        <dbReference type="Pfam" id="PF01855"/>
    </source>
</evidence>
<reference evidence="4" key="1">
    <citation type="submission" date="2020-09" db="EMBL/GenBank/DDBJ databases">
        <title>New species isolated from human feces.</title>
        <authorList>
            <person name="Kitahara M."/>
            <person name="Shigeno Y."/>
            <person name="Shime M."/>
            <person name="Matsumoto Y."/>
            <person name="Nakamura S."/>
            <person name="Motooka D."/>
            <person name="Fukuoka S."/>
            <person name="Nishikawa H."/>
            <person name="Benno Y."/>
        </authorList>
    </citation>
    <scope>NUCLEOTIDE SEQUENCE</scope>
    <source>
        <strain evidence="4">MM59</strain>
    </source>
</reference>
<evidence type="ECO:0000313" key="5">
    <source>
        <dbReference type="Proteomes" id="UP000679848"/>
    </source>
</evidence>
<keyword evidence="5" id="KW-1185">Reference proteome</keyword>
<gene>
    <name evidence="4" type="ORF">MM59RIKEN_03880</name>
</gene>
<dbReference type="Proteomes" id="UP000679848">
    <property type="component" value="Chromosome"/>
</dbReference>
<organism evidence="4 5">
    <name type="scientific">Pusillibacter faecalis</name>
    <dbReference type="NCBI Taxonomy" id="2714358"/>
    <lineage>
        <taxon>Bacteria</taxon>
        <taxon>Bacillati</taxon>
        <taxon>Bacillota</taxon>
        <taxon>Clostridia</taxon>
        <taxon>Eubacteriales</taxon>
        <taxon>Oscillospiraceae</taxon>
        <taxon>Pusillibacter</taxon>
    </lineage>
</organism>
<sequence length="352" mass="37873">MARILMKGNEAMAEAAIQAGCQAFFGYPITPQSEIPEYFARELPPRGGLFLQAESEMAAMNMVMGASAAGGRVMTSTSGPGYCLKLEALAAMALTRLPAVVVVVMRSGPAFGTMKAAQEDYRMTGNGGYKVVTFAPSDVQEAAAMVYEAFDIADQYRNPVVIMADGMIGQMMGAVDFDKMPAKRMNLPEKTWALRGSASRGGENSAILFPVGPAHYAAKHEAEAELYPALIANETQVEVDGVEDADLVLVAYGTAAKMCRAAAEELRGRVKIGIIRPKTIWPFPYGAFEKIGKNCKAIICPEINIIGQMIDDVRIAAAGRWPVHHVGDTAGDFLTPENIIEKAEQVWKEVQA</sequence>
<dbReference type="PANTHER" id="PTHR43088">
    <property type="entry name" value="SUBUNIT OF PYRUVATE:FLAVODOXIN OXIDOREDUCTASE-RELATED"/>
    <property type="match status" value="1"/>
</dbReference>
<dbReference type="AlphaFoldDB" id="A0A810Q423"/>
<dbReference type="InterPro" id="IPR029061">
    <property type="entry name" value="THDP-binding"/>
</dbReference>
<dbReference type="EMBL" id="AP023420">
    <property type="protein sequence ID" value="BCK83069.1"/>
    <property type="molecule type" value="Genomic_DNA"/>
</dbReference>
<dbReference type="Gene3D" id="3.40.50.970">
    <property type="match status" value="1"/>
</dbReference>
<dbReference type="Gene3D" id="3.40.50.920">
    <property type="match status" value="1"/>
</dbReference>
<dbReference type="InterPro" id="IPR033412">
    <property type="entry name" value="PFOR_II"/>
</dbReference>
<evidence type="ECO:0000256" key="1">
    <source>
        <dbReference type="ARBA" id="ARBA00023002"/>
    </source>
</evidence>
<feature type="domain" description="Pyruvate:ferredoxin oxidoreductase core" evidence="3">
    <location>
        <begin position="245"/>
        <end position="339"/>
    </location>
</feature>
<dbReference type="Pfam" id="PF17147">
    <property type="entry name" value="PFOR_II"/>
    <property type="match status" value="1"/>
</dbReference>
<dbReference type="InterPro" id="IPR002880">
    <property type="entry name" value="Pyrv_Fd/Flavodoxin_OxRdtase_N"/>
</dbReference>
<dbReference type="InterPro" id="IPR009014">
    <property type="entry name" value="Transketo_C/PFOR_II"/>
</dbReference>
<feature type="domain" description="Pyruvate flavodoxin/ferredoxin oxidoreductase pyrimidine binding" evidence="2">
    <location>
        <begin position="14"/>
        <end position="179"/>
    </location>
</feature>
<dbReference type="RefSeq" id="WP_187031764.1">
    <property type="nucleotide sequence ID" value="NZ_AP023420.1"/>
</dbReference>
<dbReference type="InterPro" id="IPR052368">
    <property type="entry name" value="2-oxoacid_oxidoreductase"/>
</dbReference>
<dbReference type="KEGG" id="pfaa:MM59RIKEN_03880"/>
<dbReference type="SUPFAM" id="SSF52922">
    <property type="entry name" value="TK C-terminal domain-like"/>
    <property type="match status" value="1"/>
</dbReference>
<dbReference type="PANTHER" id="PTHR43088:SF1">
    <property type="entry name" value="SUBUNIT OF PYRUVATE:FLAVODOXIN OXIDOREDUCTASE"/>
    <property type="match status" value="1"/>
</dbReference>
<evidence type="ECO:0000259" key="3">
    <source>
        <dbReference type="Pfam" id="PF17147"/>
    </source>
</evidence>
<protein>
    <submittedName>
        <fullName evidence="4">3-methyl-2-oxobutanoate dehydrogenase subunit VorB</fullName>
    </submittedName>
</protein>
<evidence type="ECO:0000313" key="4">
    <source>
        <dbReference type="EMBL" id="BCK83069.1"/>
    </source>
</evidence>
<dbReference type="CDD" id="cd07034">
    <property type="entry name" value="TPP_PYR_PFOR_IOR-alpha_like"/>
    <property type="match status" value="1"/>
</dbReference>
<keyword evidence="1" id="KW-0560">Oxidoreductase</keyword>
<accession>A0A810Q423</accession>
<dbReference type="Pfam" id="PF01855">
    <property type="entry name" value="POR_N"/>
    <property type="match status" value="1"/>
</dbReference>
<dbReference type="GO" id="GO:0016491">
    <property type="term" value="F:oxidoreductase activity"/>
    <property type="evidence" value="ECO:0007669"/>
    <property type="project" value="UniProtKB-KW"/>
</dbReference>
<name>A0A810Q423_9FIRM</name>
<dbReference type="SUPFAM" id="SSF52518">
    <property type="entry name" value="Thiamin diphosphate-binding fold (THDP-binding)"/>
    <property type="match status" value="1"/>
</dbReference>
<proteinExistence type="predicted"/>